<reference evidence="1" key="1">
    <citation type="submission" date="2019-06" db="EMBL/GenBank/DDBJ databases">
        <authorList>
            <person name="Zheng W."/>
        </authorList>
    </citation>
    <scope>NUCLEOTIDE SEQUENCE</scope>
    <source>
        <strain evidence="1">QDHG01</strain>
    </source>
</reference>
<dbReference type="AlphaFoldDB" id="A0A8J8T126"/>
<protein>
    <submittedName>
        <fullName evidence="1">Uncharacterized protein</fullName>
    </submittedName>
</protein>
<sequence length="129" mass="14670">MFSKVVGTLSFTTIPQIFEISIASNLTLPIEQIKKVPVLNILLNESYLNLKFQGPGKLGSNVQLSFADIATVAENSRMIQSMNLLVDQYDEHIDFETCNYYINCNRIQLASIVFAKLQNEYSMTNYTYI</sequence>
<keyword evidence="2" id="KW-1185">Reference proteome</keyword>
<dbReference type="Proteomes" id="UP000785679">
    <property type="component" value="Unassembled WGS sequence"/>
</dbReference>
<gene>
    <name evidence="1" type="ORF">FGO68_gene14383</name>
</gene>
<proteinExistence type="predicted"/>
<organism evidence="1 2">
    <name type="scientific">Halteria grandinella</name>
    <dbReference type="NCBI Taxonomy" id="5974"/>
    <lineage>
        <taxon>Eukaryota</taxon>
        <taxon>Sar</taxon>
        <taxon>Alveolata</taxon>
        <taxon>Ciliophora</taxon>
        <taxon>Intramacronucleata</taxon>
        <taxon>Spirotrichea</taxon>
        <taxon>Stichotrichia</taxon>
        <taxon>Sporadotrichida</taxon>
        <taxon>Halteriidae</taxon>
        <taxon>Halteria</taxon>
    </lineage>
</organism>
<evidence type="ECO:0000313" key="2">
    <source>
        <dbReference type="Proteomes" id="UP000785679"/>
    </source>
</evidence>
<name>A0A8J8T126_HALGN</name>
<dbReference type="EMBL" id="RRYP01010531">
    <property type="protein sequence ID" value="TNV78317.1"/>
    <property type="molecule type" value="Genomic_DNA"/>
</dbReference>
<accession>A0A8J8T126</accession>
<comment type="caution">
    <text evidence="1">The sequence shown here is derived from an EMBL/GenBank/DDBJ whole genome shotgun (WGS) entry which is preliminary data.</text>
</comment>
<evidence type="ECO:0000313" key="1">
    <source>
        <dbReference type="EMBL" id="TNV78317.1"/>
    </source>
</evidence>